<proteinExistence type="predicted"/>
<dbReference type="RefSeq" id="XP_020124738.1">
    <property type="nucleotide sequence ID" value="XM_020260099.1"/>
</dbReference>
<gene>
    <name evidence="2" type="ORF">UA08_00307</name>
</gene>
<dbReference type="AlphaFoldDB" id="A0A225BEY9"/>
<organism evidence="2 3">
    <name type="scientific">Talaromyces atroroseus</name>
    <dbReference type="NCBI Taxonomy" id="1441469"/>
    <lineage>
        <taxon>Eukaryota</taxon>
        <taxon>Fungi</taxon>
        <taxon>Dikarya</taxon>
        <taxon>Ascomycota</taxon>
        <taxon>Pezizomycotina</taxon>
        <taxon>Eurotiomycetes</taxon>
        <taxon>Eurotiomycetidae</taxon>
        <taxon>Eurotiales</taxon>
        <taxon>Trichocomaceae</taxon>
        <taxon>Talaromyces</taxon>
        <taxon>Talaromyces sect. Trachyspermi</taxon>
    </lineage>
</organism>
<protein>
    <submittedName>
        <fullName evidence="2">Uncharacterized protein</fullName>
    </submittedName>
</protein>
<dbReference type="Proteomes" id="UP000214365">
    <property type="component" value="Unassembled WGS sequence"/>
</dbReference>
<keyword evidence="3" id="KW-1185">Reference proteome</keyword>
<name>A0A225BEY9_TALAT</name>
<sequence length="280" mass="31150">MESKRSAFRQQRCARSCPGTKIDLEFVSVRPDDQDQRMKTRSLIRANAAHFHWRHNRPPQDKVIAKRSGRGTDIRHDKRRPVNSIQRGPNNIINSPLLYKSDFPDAEVVLPALFPDSADSFNIRANLVQMSISNPCVLHIFITGALSNSPQGNLADTPSDRIAFDMFRSRAEMVRNLSVAIEDPIEACKDMNIFAVVALAKAGKSQKVEDLPLKMPKQGPLKSLQLLNWLALSETDPIHFDGLSKLIELKGGLEKIEIPGLAALISLGSAAARVKRVYIP</sequence>
<feature type="region of interest" description="Disordered" evidence="1">
    <location>
        <begin position="67"/>
        <end position="87"/>
    </location>
</feature>
<reference evidence="2 3" key="1">
    <citation type="submission" date="2015-06" db="EMBL/GenBank/DDBJ databases">
        <title>Talaromyces atroroseus IBT 11181 draft genome.</title>
        <authorList>
            <person name="Rasmussen K.B."/>
            <person name="Rasmussen S."/>
            <person name="Petersen B."/>
            <person name="Sicheritz-Ponten T."/>
            <person name="Mortensen U.H."/>
            <person name="Thrane U."/>
        </authorList>
    </citation>
    <scope>NUCLEOTIDE SEQUENCE [LARGE SCALE GENOMIC DNA]</scope>
    <source>
        <strain evidence="2 3">IBT 11181</strain>
    </source>
</reference>
<accession>A0A225BEY9</accession>
<evidence type="ECO:0000256" key="1">
    <source>
        <dbReference type="SAM" id="MobiDB-lite"/>
    </source>
</evidence>
<dbReference type="OrthoDB" id="4224681at2759"/>
<dbReference type="GeneID" id="31000062"/>
<evidence type="ECO:0000313" key="3">
    <source>
        <dbReference type="Proteomes" id="UP000214365"/>
    </source>
</evidence>
<dbReference type="STRING" id="1441469.A0A225BEY9"/>
<dbReference type="EMBL" id="LFMY01000001">
    <property type="protein sequence ID" value="OKL64617.1"/>
    <property type="molecule type" value="Genomic_DNA"/>
</dbReference>
<comment type="caution">
    <text evidence="2">The sequence shown here is derived from an EMBL/GenBank/DDBJ whole genome shotgun (WGS) entry which is preliminary data.</text>
</comment>
<feature type="compositionally biased region" description="Basic and acidic residues" evidence="1">
    <location>
        <begin position="67"/>
        <end position="76"/>
    </location>
</feature>
<evidence type="ECO:0000313" key="2">
    <source>
        <dbReference type="EMBL" id="OKL64617.1"/>
    </source>
</evidence>